<proteinExistence type="inferred from homology"/>
<dbReference type="InterPro" id="IPR018313">
    <property type="entry name" value="SBP_3_CS"/>
</dbReference>
<evidence type="ECO:0000256" key="2">
    <source>
        <dbReference type="ARBA" id="ARBA00010333"/>
    </source>
</evidence>
<comment type="subcellular location">
    <subcellularLocation>
        <location evidence="1">Cell envelope</location>
    </subcellularLocation>
</comment>
<reference evidence="7 8" key="1">
    <citation type="submission" date="2016-11" db="EMBL/GenBank/DDBJ databases">
        <authorList>
            <person name="Jaros S."/>
            <person name="Januszkiewicz K."/>
            <person name="Wedrychowicz H."/>
        </authorList>
    </citation>
    <scope>NUCLEOTIDE SEQUENCE [LARGE SCALE GENOMIC DNA]</scope>
    <source>
        <strain evidence="7 8">DSM 29589</strain>
    </source>
</reference>
<evidence type="ECO:0000259" key="6">
    <source>
        <dbReference type="SMART" id="SM00062"/>
    </source>
</evidence>
<protein>
    <submittedName>
        <fullName evidence="7">Amino acid ABC transporter substrate-binding protein, PAAT family</fullName>
    </submittedName>
</protein>
<dbReference type="PROSITE" id="PS01039">
    <property type="entry name" value="SBP_BACTERIAL_3"/>
    <property type="match status" value="1"/>
</dbReference>
<dbReference type="RefSeq" id="WP_073034227.1">
    <property type="nucleotide sequence ID" value="NZ_BMLR01000003.1"/>
</dbReference>
<dbReference type="Pfam" id="PF00497">
    <property type="entry name" value="SBP_bac_3"/>
    <property type="match status" value="1"/>
</dbReference>
<evidence type="ECO:0000256" key="5">
    <source>
        <dbReference type="SAM" id="SignalP"/>
    </source>
</evidence>
<dbReference type="OrthoDB" id="9814231at2"/>
<feature type="domain" description="Solute-binding protein family 3/N-terminal" evidence="6">
    <location>
        <begin position="51"/>
        <end position="277"/>
    </location>
</feature>
<evidence type="ECO:0000313" key="7">
    <source>
        <dbReference type="EMBL" id="SHL52766.1"/>
    </source>
</evidence>
<dbReference type="Gene3D" id="3.40.190.10">
    <property type="entry name" value="Periplasmic binding protein-like II"/>
    <property type="match status" value="2"/>
</dbReference>
<evidence type="ECO:0000256" key="1">
    <source>
        <dbReference type="ARBA" id="ARBA00004196"/>
    </source>
</evidence>
<dbReference type="SMART" id="SM00062">
    <property type="entry name" value="PBPb"/>
    <property type="match status" value="1"/>
</dbReference>
<accession>A0A1M7BD28</accession>
<dbReference type="EMBL" id="FRBR01000003">
    <property type="protein sequence ID" value="SHL52766.1"/>
    <property type="molecule type" value="Genomic_DNA"/>
</dbReference>
<name>A0A1M7BD28_9RHOB</name>
<gene>
    <name evidence="7" type="ORF">SAMN05444398_103177</name>
</gene>
<dbReference type="InterPro" id="IPR001638">
    <property type="entry name" value="Solute-binding_3/MltF_N"/>
</dbReference>
<dbReference type="AlphaFoldDB" id="A0A1M7BD28"/>
<feature type="chain" id="PRO_5012184111" evidence="5">
    <location>
        <begin position="32"/>
        <end position="292"/>
    </location>
</feature>
<dbReference type="SUPFAM" id="SSF53850">
    <property type="entry name" value="Periplasmic binding protein-like II"/>
    <property type="match status" value="1"/>
</dbReference>
<evidence type="ECO:0000256" key="4">
    <source>
        <dbReference type="RuleBase" id="RU003744"/>
    </source>
</evidence>
<keyword evidence="3 5" id="KW-0732">Signal</keyword>
<dbReference type="Proteomes" id="UP000183974">
    <property type="component" value="Unassembled WGS sequence"/>
</dbReference>
<evidence type="ECO:0000256" key="3">
    <source>
        <dbReference type="ARBA" id="ARBA00022729"/>
    </source>
</evidence>
<keyword evidence="8" id="KW-1185">Reference proteome</keyword>
<dbReference type="PANTHER" id="PTHR35936">
    <property type="entry name" value="MEMBRANE-BOUND LYTIC MUREIN TRANSGLYCOSYLASE F"/>
    <property type="match status" value="1"/>
</dbReference>
<feature type="signal peptide" evidence="5">
    <location>
        <begin position="1"/>
        <end position="31"/>
    </location>
</feature>
<dbReference type="PANTHER" id="PTHR35936:SF17">
    <property type="entry name" value="ARGININE-BINDING EXTRACELLULAR PROTEIN ARTP"/>
    <property type="match status" value="1"/>
</dbReference>
<dbReference type="STRING" id="337701.SAMN05444398_103177"/>
<sequence length="292" mass="31017">MKLFSRLRRTSIAGTVAGALGLMVAAGQGFAQDVVEEARAALPAEMRESGILKVATNFSWPPFAYKDESGKETGIDIELVKLLAAKLGLEPEFEDLKFPSIIPGVSNGRYDVGVNQFGITAERQQVAQFLPYFDTGFSLLVPEGKTEIDINNLCGRTIVITQGSALVSVVQDRSDKCVAAGDPEINLVFFKNTADTLLALTNGRGDGFVTARPVGIYIAETSEGLDVASGTLEDYSSINGIALGKERDDLFEALSLALKSAIEDGSYNEALGMFDSADGGLTLEQIEASSGD</sequence>
<dbReference type="GO" id="GO:0030313">
    <property type="term" value="C:cell envelope"/>
    <property type="evidence" value="ECO:0007669"/>
    <property type="project" value="UniProtKB-SubCell"/>
</dbReference>
<evidence type="ECO:0000313" key="8">
    <source>
        <dbReference type="Proteomes" id="UP000183974"/>
    </source>
</evidence>
<comment type="similarity">
    <text evidence="2 4">Belongs to the bacterial solute-binding protein 3 family.</text>
</comment>
<organism evidence="7 8">
    <name type="scientific">Roseovarius pacificus</name>
    <dbReference type="NCBI Taxonomy" id="337701"/>
    <lineage>
        <taxon>Bacteria</taxon>
        <taxon>Pseudomonadati</taxon>
        <taxon>Pseudomonadota</taxon>
        <taxon>Alphaproteobacteria</taxon>
        <taxon>Rhodobacterales</taxon>
        <taxon>Roseobacteraceae</taxon>
        <taxon>Roseovarius</taxon>
    </lineage>
</organism>